<gene>
    <name evidence="6" type="ORF">CONLIGDRAFT_628055</name>
</gene>
<dbReference type="InterPro" id="IPR024079">
    <property type="entry name" value="MetalloPept_cat_dom_sf"/>
</dbReference>
<dbReference type="PANTHER" id="PTHR46938:SF1">
    <property type="entry name" value="DISCOIDIN-1 SUBUNIT A-RELATED"/>
    <property type="match status" value="1"/>
</dbReference>
<dbReference type="GO" id="GO:0098636">
    <property type="term" value="C:protein complex involved in cell adhesion"/>
    <property type="evidence" value="ECO:0007669"/>
    <property type="project" value="TreeGrafter"/>
</dbReference>
<evidence type="ECO:0000313" key="7">
    <source>
        <dbReference type="Proteomes" id="UP000182658"/>
    </source>
</evidence>
<dbReference type="GO" id="GO:0098609">
    <property type="term" value="P:cell-cell adhesion"/>
    <property type="evidence" value="ECO:0007669"/>
    <property type="project" value="TreeGrafter"/>
</dbReference>
<dbReference type="InterPro" id="IPR006026">
    <property type="entry name" value="Peptidase_Metallo"/>
</dbReference>
<keyword evidence="4" id="KW-0862">Zinc</keyword>
<evidence type="ECO:0000256" key="3">
    <source>
        <dbReference type="ARBA" id="ARBA00022801"/>
    </source>
</evidence>
<keyword evidence="3" id="KW-0378">Hydrolase</keyword>
<organism evidence="6 7">
    <name type="scientific">Coniochaeta ligniaria NRRL 30616</name>
    <dbReference type="NCBI Taxonomy" id="1408157"/>
    <lineage>
        <taxon>Eukaryota</taxon>
        <taxon>Fungi</taxon>
        <taxon>Dikarya</taxon>
        <taxon>Ascomycota</taxon>
        <taxon>Pezizomycotina</taxon>
        <taxon>Sordariomycetes</taxon>
        <taxon>Sordariomycetidae</taxon>
        <taxon>Coniochaetales</taxon>
        <taxon>Coniochaetaceae</taxon>
        <taxon>Coniochaeta</taxon>
    </lineage>
</organism>
<keyword evidence="2" id="KW-0479">Metal-binding</keyword>
<dbReference type="InterPro" id="IPR019019">
    <property type="entry name" value="H-type_lectin_domain"/>
</dbReference>
<evidence type="ECO:0000256" key="1">
    <source>
        <dbReference type="ARBA" id="ARBA00022670"/>
    </source>
</evidence>
<evidence type="ECO:0000256" key="4">
    <source>
        <dbReference type="ARBA" id="ARBA00022833"/>
    </source>
</evidence>
<dbReference type="SUPFAM" id="SSF141086">
    <property type="entry name" value="Agglutinin HPA-like"/>
    <property type="match status" value="3"/>
</dbReference>
<dbReference type="STRING" id="1408157.A0A1J7J072"/>
<dbReference type="GO" id="GO:0006508">
    <property type="term" value="P:proteolysis"/>
    <property type="evidence" value="ECO:0007669"/>
    <property type="project" value="UniProtKB-KW"/>
</dbReference>
<dbReference type="GO" id="GO:0046871">
    <property type="term" value="F:N-acetylgalactosamine binding"/>
    <property type="evidence" value="ECO:0007669"/>
    <property type="project" value="TreeGrafter"/>
</dbReference>
<dbReference type="EMBL" id="KV875094">
    <property type="protein sequence ID" value="OIW33134.1"/>
    <property type="molecule type" value="Genomic_DNA"/>
</dbReference>
<keyword evidence="7" id="KW-1185">Reference proteome</keyword>
<evidence type="ECO:0000313" key="6">
    <source>
        <dbReference type="EMBL" id="OIW33134.1"/>
    </source>
</evidence>
<protein>
    <submittedName>
        <fullName evidence="6">Zincin</fullName>
    </submittedName>
</protein>
<sequence length="548" mass="60861">MADDYPKACVTDALIAPEDLAPSNIIGTPNGPDHLALRKDAFWPNGKRLKVRFLNGTTFLQDKVKYFAQTWEKYANIDFQFVASGDAEIRVAFKWNNDGGSWSYLGTDNLLISKANPTMNYGWFDENTRDEEFSRTVTHEFGHALGCIHEHQSPAGTIKWNEAKVIADLKASNGWDAAKTRQQVINKYQAAQTTNSQFDRNSIMCYFFPADWTLDGQGTPDNRVLSETDKAFIGKMYPFRTHDAGKFRIAEAREWYPPVALNSRVIQFDPTYFEAPKLVLGLNEVDMDAKANIRIKVHTDPIDKRSGEDFKLNIDSWSDSALYGGGATWLEFAAHETDFQGKSSSTQVRPSNMTLTHPPVGVFDTLTQRTIDQVPAADSAGVRRDVKTFAFPPGTYSAPPNVVVWLKALDLAKGANWRVRALARNVTASSFELAIETWADTRVFSAAASWVAYPQGRDGVCSGVVNSLDYRAWYPPASDNGGKVKFPAAYDKEPKVFAALSHLDVDSARNLRIKGFVDAVDSGGFAWHANAWADTVLYSAGLNWIAFG</sequence>
<dbReference type="Pfam" id="PF00413">
    <property type="entry name" value="Peptidase_M10"/>
    <property type="match status" value="1"/>
</dbReference>
<dbReference type="CDD" id="cd04327">
    <property type="entry name" value="ZnMc_MMP_like_3"/>
    <property type="match status" value="1"/>
</dbReference>
<dbReference type="GO" id="GO:0009986">
    <property type="term" value="C:cell surface"/>
    <property type="evidence" value="ECO:0007669"/>
    <property type="project" value="TreeGrafter"/>
</dbReference>
<dbReference type="InParanoid" id="A0A1J7J072"/>
<proteinExistence type="predicted"/>
<keyword evidence="1" id="KW-0645">Protease</keyword>
<dbReference type="PANTHER" id="PTHR46938">
    <property type="entry name" value="DISCOIDIN-1 SUBUNIT A-RELATED-RELATED"/>
    <property type="match status" value="1"/>
</dbReference>
<dbReference type="GO" id="GO:0030247">
    <property type="term" value="F:polysaccharide binding"/>
    <property type="evidence" value="ECO:0007669"/>
    <property type="project" value="TreeGrafter"/>
</dbReference>
<dbReference type="GO" id="GO:0004222">
    <property type="term" value="F:metalloendopeptidase activity"/>
    <property type="evidence" value="ECO:0007669"/>
    <property type="project" value="InterPro"/>
</dbReference>
<feature type="domain" description="Peptidase metallopeptidase" evidence="5">
    <location>
        <begin position="39"/>
        <end position="187"/>
    </location>
</feature>
<dbReference type="GO" id="GO:0070492">
    <property type="term" value="F:oligosaccharide binding"/>
    <property type="evidence" value="ECO:0007669"/>
    <property type="project" value="TreeGrafter"/>
</dbReference>
<name>A0A1J7J072_9PEZI</name>
<evidence type="ECO:0000259" key="5">
    <source>
        <dbReference type="SMART" id="SM00235"/>
    </source>
</evidence>
<dbReference type="OrthoDB" id="291007at2759"/>
<dbReference type="SUPFAM" id="SSF55486">
    <property type="entry name" value="Metalloproteases ('zincins'), catalytic domain"/>
    <property type="match status" value="1"/>
</dbReference>
<dbReference type="GO" id="GO:0031012">
    <property type="term" value="C:extracellular matrix"/>
    <property type="evidence" value="ECO:0007669"/>
    <property type="project" value="InterPro"/>
</dbReference>
<dbReference type="SMART" id="SM00235">
    <property type="entry name" value="ZnMc"/>
    <property type="match status" value="1"/>
</dbReference>
<dbReference type="Pfam" id="PF09458">
    <property type="entry name" value="H_lectin"/>
    <property type="match status" value="3"/>
</dbReference>
<accession>A0A1J7J072</accession>
<dbReference type="GO" id="GO:0008270">
    <property type="term" value="F:zinc ion binding"/>
    <property type="evidence" value="ECO:0007669"/>
    <property type="project" value="InterPro"/>
</dbReference>
<dbReference type="InterPro" id="IPR037221">
    <property type="entry name" value="H-type_lectin_dom_sf"/>
</dbReference>
<dbReference type="Gene3D" id="2.60.40.2080">
    <property type="match status" value="3"/>
</dbReference>
<evidence type="ECO:0000256" key="2">
    <source>
        <dbReference type="ARBA" id="ARBA00022723"/>
    </source>
</evidence>
<dbReference type="InterPro" id="IPR052487">
    <property type="entry name" value="Galactose-binding_lectin"/>
</dbReference>
<reference evidence="6 7" key="1">
    <citation type="submission" date="2016-10" db="EMBL/GenBank/DDBJ databases">
        <title>Draft genome sequence of Coniochaeta ligniaria NRRL30616, a lignocellulolytic fungus for bioabatement of inhibitors in plant biomass hydrolysates.</title>
        <authorList>
            <consortium name="DOE Joint Genome Institute"/>
            <person name="Jimenez D.J."/>
            <person name="Hector R.E."/>
            <person name="Riley R."/>
            <person name="Sun H."/>
            <person name="Grigoriev I.V."/>
            <person name="Van Elsas J.D."/>
            <person name="Nichols N.N."/>
        </authorList>
    </citation>
    <scope>NUCLEOTIDE SEQUENCE [LARGE SCALE GENOMIC DNA]</scope>
    <source>
        <strain evidence="6 7">NRRL 30616</strain>
    </source>
</reference>
<dbReference type="InterPro" id="IPR001818">
    <property type="entry name" value="Pept_M10_metallopeptidase"/>
</dbReference>
<dbReference type="AlphaFoldDB" id="A0A1J7J072"/>
<dbReference type="Proteomes" id="UP000182658">
    <property type="component" value="Unassembled WGS sequence"/>
</dbReference>
<dbReference type="Gene3D" id="3.40.390.10">
    <property type="entry name" value="Collagenase (Catalytic Domain)"/>
    <property type="match status" value="1"/>
</dbReference>